<proteinExistence type="predicted"/>
<dbReference type="OrthoDB" id="449487at2759"/>
<feature type="coiled-coil region" evidence="1">
    <location>
        <begin position="141"/>
        <end position="179"/>
    </location>
</feature>
<gene>
    <name evidence="2" type="ORF">PSYICH_LOCUS4897</name>
</gene>
<dbReference type="GO" id="GO:0070813">
    <property type="term" value="P:hydrogen sulfide metabolic process"/>
    <property type="evidence" value="ECO:0007669"/>
    <property type="project" value="TreeGrafter"/>
</dbReference>
<name>A0A9P0CK75_9CUCU</name>
<reference evidence="2" key="1">
    <citation type="submission" date="2022-01" db="EMBL/GenBank/DDBJ databases">
        <authorList>
            <person name="King R."/>
        </authorList>
    </citation>
    <scope>NUCLEOTIDE SEQUENCE</scope>
</reference>
<evidence type="ECO:0000313" key="2">
    <source>
        <dbReference type="EMBL" id="CAH1103709.1"/>
    </source>
</evidence>
<dbReference type="PANTHER" id="PTHR43084">
    <property type="entry name" value="PERSULFIDE DIOXYGENASE ETHE1"/>
    <property type="match status" value="1"/>
</dbReference>
<accession>A0A9P0CK75</accession>
<dbReference type="InterPro" id="IPR051682">
    <property type="entry name" value="Mito_Persulfide_Diox"/>
</dbReference>
<dbReference type="Proteomes" id="UP001153636">
    <property type="component" value="Chromosome 15"/>
</dbReference>
<keyword evidence="1" id="KW-0175">Coiled coil</keyword>
<protein>
    <submittedName>
        <fullName evidence="2">Uncharacterized protein</fullName>
    </submittedName>
</protein>
<evidence type="ECO:0000256" key="1">
    <source>
        <dbReference type="SAM" id="Coils"/>
    </source>
</evidence>
<feature type="coiled-coil region" evidence="1">
    <location>
        <begin position="87"/>
        <end position="114"/>
    </location>
</feature>
<dbReference type="GO" id="GO:0050313">
    <property type="term" value="F:sulfur dioxygenase activity"/>
    <property type="evidence" value="ECO:0007669"/>
    <property type="project" value="TreeGrafter"/>
</dbReference>
<dbReference type="SUPFAM" id="SSF57997">
    <property type="entry name" value="Tropomyosin"/>
    <property type="match status" value="1"/>
</dbReference>
<evidence type="ECO:0000313" key="3">
    <source>
        <dbReference type="Proteomes" id="UP001153636"/>
    </source>
</evidence>
<dbReference type="GO" id="GO:0005739">
    <property type="term" value="C:mitochondrion"/>
    <property type="evidence" value="ECO:0007669"/>
    <property type="project" value="TreeGrafter"/>
</dbReference>
<dbReference type="GO" id="GO:0006749">
    <property type="term" value="P:glutathione metabolic process"/>
    <property type="evidence" value="ECO:0007669"/>
    <property type="project" value="TreeGrafter"/>
</dbReference>
<dbReference type="PANTHER" id="PTHR43084:SF1">
    <property type="entry name" value="PERSULFIDE DIOXYGENASE ETHE1, MITOCHONDRIAL"/>
    <property type="match status" value="1"/>
</dbReference>
<dbReference type="EMBL" id="OV651827">
    <property type="protein sequence ID" value="CAH1103709.1"/>
    <property type="molecule type" value="Genomic_DNA"/>
</dbReference>
<dbReference type="Gene3D" id="3.60.15.10">
    <property type="entry name" value="Ribonuclease Z/Hydroxyacylglutathione hydrolase-like"/>
    <property type="match status" value="1"/>
</dbReference>
<organism evidence="2 3">
    <name type="scientific">Psylliodes chrysocephalus</name>
    <dbReference type="NCBI Taxonomy" id="3402493"/>
    <lineage>
        <taxon>Eukaryota</taxon>
        <taxon>Metazoa</taxon>
        <taxon>Ecdysozoa</taxon>
        <taxon>Arthropoda</taxon>
        <taxon>Hexapoda</taxon>
        <taxon>Insecta</taxon>
        <taxon>Pterygota</taxon>
        <taxon>Neoptera</taxon>
        <taxon>Endopterygota</taxon>
        <taxon>Coleoptera</taxon>
        <taxon>Polyphaga</taxon>
        <taxon>Cucujiformia</taxon>
        <taxon>Chrysomeloidea</taxon>
        <taxon>Chrysomelidae</taxon>
        <taxon>Galerucinae</taxon>
        <taxon>Alticini</taxon>
        <taxon>Psylliodes</taxon>
    </lineage>
</organism>
<sequence>MKIKTVFSRLLQPLTIATRNMTHTSSTGSKNFLFRQLFDNTSCTYTYLLGDADNKECILIDPVVEHAKRDFQLVKDLNLNLIYAEDQENLQDRLSTVENALDSLRQNLSILEKQEYLEDKLATVVNALGGLKNNVTLLEDQENLEDRVSTVENALDKDQENLEDRVSTVENALDSLRYNLSVLDNQENLEDRVSTVEIALDSLR</sequence>
<dbReference type="InterPro" id="IPR036866">
    <property type="entry name" value="RibonucZ/Hydroxyglut_hydro"/>
</dbReference>
<dbReference type="AlphaFoldDB" id="A0A9P0CK75"/>
<keyword evidence="3" id="KW-1185">Reference proteome</keyword>